<dbReference type="Gene3D" id="2.30.30.140">
    <property type="match status" value="3"/>
</dbReference>
<dbReference type="PANTHER" id="PTHR22948">
    <property type="entry name" value="TUDOR DOMAIN CONTAINING PROTEIN"/>
    <property type="match status" value="1"/>
</dbReference>
<evidence type="ECO:0000256" key="1">
    <source>
        <dbReference type="ARBA" id="ARBA00004496"/>
    </source>
</evidence>
<dbReference type="Gene3D" id="2.40.50.90">
    <property type="match status" value="3"/>
</dbReference>
<dbReference type="GO" id="GO:0030154">
    <property type="term" value="P:cell differentiation"/>
    <property type="evidence" value="ECO:0007669"/>
    <property type="project" value="UniProtKB-KW"/>
</dbReference>
<keyword evidence="3" id="KW-0677">Repeat</keyword>
<evidence type="ECO:0000256" key="3">
    <source>
        <dbReference type="ARBA" id="ARBA00022737"/>
    </source>
</evidence>
<dbReference type="PANTHER" id="PTHR22948:SF14">
    <property type="entry name" value="TUDOR DOMAIN-CONTAINING PROTEIN 7"/>
    <property type="match status" value="1"/>
</dbReference>
<feature type="compositionally biased region" description="Polar residues" evidence="6">
    <location>
        <begin position="170"/>
        <end position="179"/>
    </location>
</feature>
<evidence type="ECO:0000256" key="6">
    <source>
        <dbReference type="SAM" id="MobiDB-lite"/>
    </source>
</evidence>
<evidence type="ECO:0000313" key="10">
    <source>
        <dbReference type="Proteomes" id="UP001591681"/>
    </source>
</evidence>
<dbReference type="EMBL" id="JBHFQA010000006">
    <property type="protein sequence ID" value="KAL2098292.1"/>
    <property type="molecule type" value="Genomic_DNA"/>
</dbReference>
<dbReference type="InterPro" id="IPR002999">
    <property type="entry name" value="Tudor"/>
</dbReference>
<evidence type="ECO:0000256" key="4">
    <source>
        <dbReference type="ARBA" id="ARBA00022782"/>
    </source>
</evidence>
<evidence type="ECO:0000256" key="5">
    <source>
        <dbReference type="ARBA" id="ARBA00022871"/>
    </source>
</evidence>
<comment type="subcellular location">
    <subcellularLocation>
        <location evidence="1">Cytoplasm</location>
    </subcellularLocation>
</comment>
<dbReference type="SUPFAM" id="SSF63748">
    <property type="entry name" value="Tudor/PWWP/MBT"/>
    <property type="match status" value="3"/>
</dbReference>
<dbReference type="Proteomes" id="UP001591681">
    <property type="component" value="Unassembled WGS sequence"/>
</dbReference>
<evidence type="ECO:0000259" key="8">
    <source>
        <dbReference type="PROSITE" id="PS51644"/>
    </source>
</evidence>
<dbReference type="GO" id="GO:0005737">
    <property type="term" value="C:cytoplasm"/>
    <property type="evidence" value="ECO:0007669"/>
    <property type="project" value="UniProtKB-SubCell"/>
</dbReference>
<dbReference type="InterPro" id="IPR050621">
    <property type="entry name" value="Tudor_domain_containing"/>
</dbReference>
<dbReference type="GO" id="GO:0007283">
    <property type="term" value="P:spermatogenesis"/>
    <property type="evidence" value="ECO:0007669"/>
    <property type="project" value="UniProtKB-KW"/>
</dbReference>
<keyword evidence="10" id="KW-1185">Reference proteome</keyword>
<evidence type="ECO:0000256" key="2">
    <source>
        <dbReference type="ARBA" id="ARBA00022490"/>
    </source>
</evidence>
<protein>
    <recommendedName>
        <fullName evidence="11">Tudor domain-containing protein 7</fullName>
    </recommendedName>
</protein>
<organism evidence="9 10">
    <name type="scientific">Coilia grayii</name>
    <name type="common">Gray's grenadier anchovy</name>
    <dbReference type="NCBI Taxonomy" id="363190"/>
    <lineage>
        <taxon>Eukaryota</taxon>
        <taxon>Metazoa</taxon>
        <taxon>Chordata</taxon>
        <taxon>Craniata</taxon>
        <taxon>Vertebrata</taxon>
        <taxon>Euteleostomi</taxon>
        <taxon>Actinopterygii</taxon>
        <taxon>Neopterygii</taxon>
        <taxon>Teleostei</taxon>
        <taxon>Clupei</taxon>
        <taxon>Clupeiformes</taxon>
        <taxon>Clupeoidei</taxon>
        <taxon>Engraulidae</taxon>
        <taxon>Coilinae</taxon>
        <taxon>Coilia</taxon>
    </lineage>
</organism>
<dbReference type="PROSITE" id="PS50304">
    <property type="entry name" value="TUDOR"/>
    <property type="match status" value="1"/>
</dbReference>
<dbReference type="Gene3D" id="3.30.420.610">
    <property type="entry name" value="LOTUS domain-like"/>
    <property type="match status" value="2"/>
</dbReference>
<comment type="caution">
    <text evidence="9">The sequence shown here is derived from an EMBL/GenBank/DDBJ whole genome shotgun (WGS) entry which is preliminary data.</text>
</comment>
<keyword evidence="2" id="KW-0963">Cytoplasm</keyword>
<feature type="domain" description="HTH OST-type" evidence="8">
    <location>
        <begin position="84"/>
        <end position="151"/>
    </location>
</feature>
<keyword evidence="5" id="KW-0744">Spermatogenesis</keyword>
<evidence type="ECO:0008006" key="11">
    <source>
        <dbReference type="Google" id="ProtNLM"/>
    </source>
</evidence>
<evidence type="ECO:0000259" key="7">
    <source>
        <dbReference type="PROSITE" id="PS50304"/>
    </source>
</evidence>
<keyword evidence="4" id="KW-0221">Differentiation</keyword>
<feature type="domain" description="Tudor" evidence="7">
    <location>
        <begin position="538"/>
        <end position="595"/>
    </location>
</feature>
<dbReference type="InterPro" id="IPR041966">
    <property type="entry name" value="LOTUS-like"/>
</dbReference>
<sequence>MLQPRTLLRPPKYVNWIDHGGISASFSSGIQKQVFNNNQPSQRPSRTLPSPFQKKVFVPKNTSATSGLTPNRHVALVEDLTPTQMLHTQEQLKQLLSKYSSGVWLSKIPQIYQDLFKQNMHPSAVKDLENWTHICCVEKPGRNQIVDRLVYPTGNIPSKPTPVASPPQTKPTSLQTKPSSLDVQTPLLPTPPHSPLVISADDKQKLRKLLEKQSSGLWADSLPNLFQEAFKSELPEQVLADLSVLSDSCVIEYPMPNKEKAILYPLATMEEESPENPVVLPHQWLANSLVPPLLLPVDDYLSVLVVEALSTNSLVIRYIGPAYSQALEAMEDSMREFYVGKKQSMAPCVLLANRLYAVVNEEFEVLRAQLCEDVAGGVKVYYVDHGFSDVVDKDKIRRLHEQFLRLPFQTSTCSLAGLSDFHTKSAVLKVLESQVCGHILLAEVVEKGEVPLVVLYDTSQKDDININSACLKALQDGSLCNPLTVNSIYLNVSVTYVCPDGTIFCQVPCCGLARLKSLFEKIETFFSSMESSELPVTKPFQGKICLALFEGKWSRVEITETHGSCVVDILFVDLGHPASVKVTELREIPPAFLHDVITIPFQALKCTLEELSGEGVWSAKCFLWLTRNVLHTNCSMKISRLDQSQLVHIYLFSSNSCHELSSSINQQLLNSGCTSPMLALAEHCTSLLAAGDAASLPVATEGLALPLVLHLPQVGQTIEVFVSVACHPGHFVVQVCEDLFKLTALMGDMIVHYNNVQFDEALTVEKNLICAAMVEKNWYRVLVKGVLGNELVCVYELDYGKHELVSSGQLRPLINKFRQLPFQAIVAELADVKLTSWSEESTMVFRYHVEKRTLTALVKSVQDAAFSWDRKLALYLRDKSEDHGDVWLNKVMVDFRSELNKPE</sequence>
<dbReference type="InterPro" id="IPR035437">
    <property type="entry name" value="SNase_OB-fold_sf"/>
</dbReference>
<proteinExistence type="predicted"/>
<dbReference type="SMART" id="SM00333">
    <property type="entry name" value="TUDOR"/>
    <property type="match status" value="3"/>
</dbReference>
<gene>
    <name evidence="9" type="ORF">ACEWY4_007499</name>
</gene>
<accession>A0ABD1KGP3</accession>
<feature type="region of interest" description="Disordered" evidence="6">
    <location>
        <begin position="156"/>
        <end position="179"/>
    </location>
</feature>
<dbReference type="InterPro" id="IPR025605">
    <property type="entry name" value="OST-HTH/LOTUS_dom"/>
</dbReference>
<name>A0ABD1KGP3_9TELE</name>
<evidence type="ECO:0000313" key="9">
    <source>
        <dbReference type="EMBL" id="KAL2098292.1"/>
    </source>
</evidence>
<dbReference type="PROSITE" id="PS51644">
    <property type="entry name" value="HTH_OST"/>
    <property type="match status" value="1"/>
</dbReference>
<dbReference type="AlphaFoldDB" id="A0ABD1KGP3"/>
<reference evidence="9 10" key="1">
    <citation type="submission" date="2024-09" db="EMBL/GenBank/DDBJ databases">
        <title>A chromosome-level genome assembly of Gray's grenadier anchovy, Coilia grayii.</title>
        <authorList>
            <person name="Fu Z."/>
        </authorList>
    </citation>
    <scope>NUCLEOTIDE SEQUENCE [LARGE SCALE GENOMIC DNA]</scope>
    <source>
        <strain evidence="9">G4</strain>
        <tissue evidence="9">Muscle</tissue>
    </source>
</reference>
<dbReference type="Pfam" id="PF00567">
    <property type="entry name" value="TUDOR"/>
    <property type="match status" value="3"/>
</dbReference>
<feature type="compositionally biased region" description="Pro residues" evidence="6">
    <location>
        <begin position="159"/>
        <end position="169"/>
    </location>
</feature>